<keyword evidence="6" id="KW-0547">Nucleotide-binding</keyword>
<dbReference type="PANTHER" id="PTHR43196:SF1">
    <property type="entry name" value="SULFATE ADENYLYLTRANSFERASE SUBUNIT 2"/>
    <property type="match status" value="1"/>
</dbReference>
<dbReference type="Proteomes" id="UP000271469">
    <property type="component" value="Chromosome"/>
</dbReference>
<dbReference type="PIRSF" id="PIRSF002936">
    <property type="entry name" value="CysDAde_trans"/>
    <property type="match status" value="1"/>
</dbReference>
<dbReference type="InterPro" id="IPR011784">
    <property type="entry name" value="SO4_adenylTrfase_ssu"/>
</dbReference>
<evidence type="ECO:0000313" key="13">
    <source>
        <dbReference type="Proteomes" id="UP000271469"/>
    </source>
</evidence>
<dbReference type="NCBIfam" id="NF003587">
    <property type="entry name" value="PRK05253.1"/>
    <property type="match status" value="1"/>
</dbReference>
<dbReference type="InterPro" id="IPR014729">
    <property type="entry name" value="Rossmann-like_a/b/a_fold"/>
</dbReference>
<dbReference type="NCBIfam" id="NF009214">
    <property type="entry name" value="PRK12563.1"/>
    <property type="match status" value="1"/>
</dbReference>
<dbReference type="SUPFAM" id="SSF52402">
    <property type="entry name" value="Adenine nucleotide alpha hydrolases-like"/>
    <property type="match status" value="1"/>
</dbReference>
<feature type="region of interest" description="Disordered" evidence="10">
    <location>
        <begin position="1"/>
        <end position="25"/>
    </location>
</feature>
<dbReference type="EC" id="2.7.7.4" evidence="2"/>
<keyword evidence="7" id="KW-0067">ATP-binding</keyword>
<dbReference type="KEGG" id="gom:D7316_03682"/>
<evidence type="ECO:0000256" key="3">
    <source>
        <dbReference type="ARBA" id="ARBA00022004"/>
    </source>
</evidence>
<accession>A0A3G8JPN5</accession>
<evidence type="ECO:0000256" key="7">
    <source>
        <dbReference type="ARBA" id="ARBA00022840"/>
    </source>
</evidence>
<proteinExistence type="inferred from homology"/>
<dbReference type="PANTHER" id="PTHR43196">
    <property type="entry name" value="SULFATE ADENYLYLTRANSFERASE SUBUNIT 2"/>
    <property type="match status" value="1"/>
</dbReference>
<feature type="compositionally biased region" description="Basic and acidic residues" evidence="10">
    <location>
        <begin position="16"/>
        <end position="25"/>
    </location>
</feature>
<evidence type="ECO:0000256" key="6">
    <source>
        <dbReference type="ARBA" id="ARBA00022741"/>
    </source>
</evidence>
<protein>
    <recommendedName>
        <fullName evidence="3">Sulfate adenylyltransferase subunit 2</fullName>
        <ecNumber evidence="2">2.7.7.4</ecNumber>
    </recommendedName>
    <alternativeName>
        <fullName evidence="8">ATP-sulfurylase small subunit</fullName>
    </alternativeName>
    <alternativeName>
        <fullName evidence="9">Sulfate adenylate transferase</fullName>
    </alternativeName>
</protein>
<keyword evidence="5 12" id="KW-0548">Nucleotidyltransferase</keyword>
<evidence type="ECO:0000259" key="11">
    <source>
        <dbReference type="Pfam" id="PF01507"/>
    </source>
</evidence>
<evidence type="ECO:0000313" key="12">
    <source>
        <dbReference type="EMBL" id="AZG47074.1"/>
    </source>
</evidence>
<dbReference type="InterPro" id="IPR050128">
    <property type="entry name" value="Sulfate_adenylyltrnsfr_sub2"/>
</dbReference>
<dbReference type="GO" id="GO:0004781">
    <property type="term" value="F:sulfate adenylyltransferase (ATP) activity"/>
    <property type="evidence" value="ECO:0007669"/>
    <property type="project" value="UniProtKB-EC"/>
</dbReference>
<sequence>MSAEPVVDDLTDDLTDDQRVDDQPAEDVDHVAALRVLESESVHIIREVVAELERPVLLFSGGKDSIVLLRLAEKAFRPHPLPFPILHVDTGHNFDEVIEFRDRRVAPTPDNPGGIRLIVASVQESIDSGRVAESTDPSGSRNRLQTRTLLDALEAGGFDAAFGGARRDEDRARAKERVFSFRDEFGQWDPRSQRPEPWSIYNGRIRRGESVRVFPLSNWTETDIWRYIEIENLDLPPIYYASEREVFDRDGILLAVSPHSRPRDGEQVSTEWVRYRTVGDLTITGAVRSRATTIPEIIAEISDATVSERGETRADDRTSSAAMEDRKREGYF</sequence>
<reference evidence="12 13" key="1">
    <citation type="submission" date="2018-11" db="EMBL/GenBank/DDBJ databases">
        <title>Gordonia insulae sp. nov., isolated from an island soil.</title>
        <authorList>
            <person name="Kim Y.S."/>
            <person name="Kim S.B."/>
        </authorList>
    </citation>
    <scope>NUCLEOTIDE SEQUENCE [LARGE SCALE GENOMIC DNA]</scope>
    <source>
        <strain evidence="12 13">MMS17-SY073</strain>
    </source>
</reference>
<evidence type="ECO:0000256" key="8">
    <source>
        <dbReference type="ARBA" id="ARBA00030256"/>
    </source>
</evidence>
<evidence type="ECO:0000256" key="10">
    <source>
        <dbReference type="SAM" id="MobiDB-lite"/>
    </source>
</evidence>
<dbReference type="EMBL" id="CP033972">
    <property type="protein sequence ID" value="AZG47074.1"/>
    <property type="molecule type" value="Genomic_DNA"/>
</dbReference>
<dbReference type="RefSeq" id="WP_232016962.1">
    <property type="nucleotide sequence ID" value="NZ_CP033972.1"/>
</dbReference>
<evidence type="ECO:0000256" key="2">
    <source>
        <dbReference type="ARBA" id="ARBA00012391"/>
    </source>
</evidence>
<evidence type="ECO:0000256" key="9">
    <source>
        <dbReference type="ARBA" id="ARBA00031812"/>
    </source>
</evidence>
<dbReference type="GO" id="GO:0005524">
    <property type="term" value="F:ATP binding"/>
    <property type="evidence" value="ECO:0007669"/>
    <property type="project" value="UniProtKB-KW"/>
</dbReference>
<feature type="domain" description="Phosphoadenosine phosphosulphate reductase" evidence="11">
    <location>
        <begin position="55"/>
        <end position="285"/>
    </location>
</feature>
<dbReference type="NCBIfam" id="TIGR02039">
    <property type="entry name" value="CysD"/>
    <property type="match status" value="1"/>
</dbReference>
<dbReference type="AlphaFoldDB" id="A0A3G8JPN5"/>
<dbReference type="Gene3D" id="3.40.50.620">
    <property type="entry name" value="HUPs"/>
    <property type="match status" value="1"/>
</dbReference>
<dbReference type="GO" id="GO:0000103">
    <property type="term" value="P:sulfate assimilation"/>
    <property type="evidence" value="ECO:0007669"/>
    <property type="project" value="InterPro"/>
</dbReference>
<keyword evidence="4 12" id="KW-0808">Transferase</keyword>
<evidence type="ECO:0000256" key="5">
    <source>
        <dbReference type="ARBA" id="ARBA00022695"/>
    </source>
</evidence>
<keyword evidence="13" id="KW-1185">Reference proteome</keyword>
<evidence type="ECO:0000256" key="1">
    <source>
        <dbReference type="ARBA" id="ARBA00008885"/>
    </source>
</evidence>
<gene>
    <name evidence="12" type="primary">cysD_3</name>
    <name evidence="12" type="ORF">D7316_03682</name>
</gene>
<dbReference type="InterPro" id="IPR002500">
    <property type="entry name" value="PAPS_reduct_dom"/>
</dbReference>
<name>A0A3G8JPN5_9ACTN</name>
<evidence type="ECO:0000256" key="4">
    <source>
        <dbReference type="ARBA" id="ARBA00022679"/>
    </source>
</evidence>
<dbReference type="Pfam" id="PF01507">
    <property type="entry name" value="PAPS_reduct"/>
    <property type="match status" value="1"/>
</dbReference>
<organism evidence="12 13">
    <name type="scientific">Gordonia insulae</name>
    <dbReference type="NCBI Taxonomy" id="2420509"/>
    <lineage>
        <taxon>Bacteria</taxon>
        <taxon>Bacillati</taxon>
        <taxon>Actinomycetota</taxon>
        <taxon>Actinomycetes</taxon>
        <taxon>Mycobacteriales</taxon>
        <taxon>Gordoniaceae</taxon>
        <taxon>Gordonia</taxon>
    </lineage>
</organism>
<feature type="compositionally biased region" description="Acidic residues" evidence="10">
    <location>
        <begin position="1"/>
        <end position="15"/>
    </location>
</feature>
<comment type="similarity">
    <text evidence="1">Belongs to the PAPS reductase family. CysD subfamily.</text>
</comment>
<feature type="region of interest" description="Disordered" evidence="10">
    <location>
        <begin position="307"/>
        <end position="332"/>
    </location>
</feature>